<feature type="compositionally biased region" description="Basic and acidic residues" evidence="1">
    <location>
        <begin position="31"/>
        <end position="40"/>
    </location>
</feature>
<reference evidence="3 4" key="1">
    <citation type="submission" date="2019-05" db="EMBL/GenBank/DDBJ databases">
        <title>Ruegeria sp. nov., isolated from tidal flat.</title>
        <authorList>
            <person name="Kim W."/>
        </authorList>
    </citation>
    <scope>NUCLEOTIDE SEQUENCE [LARGE SCALE GENOMIC DNA]</scope>
    <source>
        <strain evidence="3 4">CAU 1488</strain>
    </source>
</reference>
<evidence type="ECO:0000259" key="2">
    <source>
        <dbReference type="Pfam" id="PF13360"/>
    </source>
</evidence>
<dbReference type="InterPro" id="IPR018391">
    <property type="entry name" value="PQQ_b-propeller_rpt"/>
</dbReference>
<dbReference type="Pfam" id="PF13360">
    <property type="entry name" value="PQQ_2"/>
    <property type="match status" value="1"/>
</dbReference>
<dbReference type="SMART" id="SM00564">
    <property type="entry name" value="PQQ"/>
    <property type="match status" value="6"/>
</dbReference>
<dbReference type="EMBL" id="VCPD01000005">
    <property type="protein sequence ID" value="TMV06360.1"/>
    <property type="molecule type" value="Genomic_DNA"/>
</dbReference>
<evidence type="ECO:0000256" key="1">
    <source>
        <dbReference type="SAM" id="MobiDB-lite"/>
    </source>
</evidence>
<dbReference type="SUPFAM" id="SSF50998">
    <property type="entry name" value="Quinoprotein alcohol dehydrogenase-like"/>
    <property type="match status" value="1"/>
</dbReference>
<sequence length="440" mass="46100">MVTKSFFRYGLPLMAAALITLTACTEREEILPGEREDIRPSSEGATVETSGSRPIRLPSQQANASWAQSPGTPAFRTSNAALRASPQRIWSVPIGSGDARKQRITADPVVAGGLVYTLDSGATVTAVTPQGGVVWRTNLIPSGENEKAATGGGLAYDGGVLYVSSGFGRLTALDARTGGVRWRQKLNATGSGMPTIRDGLLYLVAGDQTGWAVSTKDGRIQWQIEGTPSVGNVLGAPAPALTSDLVIFAFGSGDVTASFRRGGIRRWNASVSGGRKGRAAAQIIDVTGAPMISGNTVYIGNHSGRTVAYKADSGERTWTADEGSLGPVWPVGDSVFLVSDRNQLIRLNAADGSLVWAKDLPGFVKDKPRRRGPIVAHYGPIMAGGRLVVASNDGYLRFFSPVDGTLVHLAEVPGGATTAPVVAGQTLYVVSAKGDLHAFR</sequence>
<organism evidence="3 4">
    <name type="scientific">Ruegeria sediminis</name>
    <dbReference type="NCBI Taxonomy" id="2583820"/>
    <lineage>
        <taxon>Bacteria</taxon>
        <taxon>Pseudomonadati</taxon>
        <taxon>Pseudomonadota</taxon>
        <taxon>Alphaproteobacteria</taxon>
        <taxon>Rhodobacterales</taxon>
        <taxon>Roseobacteraceae</taxon>
        <taxon>Ruegeria</taxon>
    </lineage>
</organism>
<comment type="caution">
    <text evidence="3">The sequence shown here is derived from an EMBL/GenBank/DDBJ whole genome shotgun (WGS) entry which is preliminary data.</text>
</comment>
<dbReference type="PANTHER" id="PTHR34512">
    <property type="entry name" value="CELL SURFACE PROTEIN"/>
    <property type="match status" value="1"/>
</dbReference>
<feature type="compositionally biased region" description="Polar residues" evidence="1">
    <location>
        <begin position="43"/>
        <end position="56"/>
    </location>
</feature>
<dbReference type="InterPro" id="IPR015943">
    <property type="entry name" value="WD40/YVTN_repeat-like_dom_sf"/>
</dbReference>
<dbReference type="Gene3D" id="2.130.10.10">
    <property type="entry name" value="YVTN repeat-like/Quinoprotein amine dehydrogenase"/>
    <property type="match status" value="1"/>
</dbReference>
<dbReference type="PROSITE" id="PS51257">
    <property type="entry name" value="PROKAR_LIPOPROTEIN"/>
    <property type="match status" value="1"/>
</dbReference>
<name>A0ABY2WVI1_9RHOB</name>
<dbReference type="PANTHER" id="PTHR34512:SF30">
    <property type="entry name" value="OUTER MEMBRANE PROTEIN ASSEMBLY FACTOR BAMB"/>
    <property type="match status" value="1"/>
</dbReference>
<dbReference type="InterPro" id="IPR011047">
    <property type="entry name" value="Quinoprotein_ADH-like_sf"/>
</dbReference>
<feature type="domain" description="Pyrrolo-quinoline quinone repeat" evidence="2">
    <location>
        <begin position="122"/>
        <end position="357"/>
    </location>
</feature>
<accession>A0ABY2WVI1</accession>
<dbReference type="InterPro" id="IPR002372">
    <property type="entry name" value="PQQ_rpt_dom"/>
</dbReference>
<evidence type="ECO:0000313" key="4">
    <source>
        <dbReference type="Proteomes" id="UP001193035"/>
    </source>
</evidence>
<feature type="region of interest" description="Disordered" evidence="1">
    <location>
        <begin position="31"/>
        <end position="56"/>
    </location>
</feature>
<keyword evidence="4" id="KW-1185">Reference proteome</keyword>
<dbReference type="RefSeq" id="WP_138843496.1">
    <property type="nucleotide sequence ID" value="NZ_VCPD01000005.1"/>
</dbReference>
<evidence type="ECO:0000313" key="3">
    <source>
        <dbReference type="EMBL" id="TMV06360.1"/>
    </source>
</evidence>
<gene>
    <name evidence="3" type="ORF">FGK63_14485</name>
</gene>
<dbReference type="Proteomes" id="UP001193035">
    <property type="component" value="Unassembled WGS sequence"/>
</dbReference>
<proteinExistence type="predicted"/>
<protein>
    <submittedName>
        <fullName evidence="3">Quinoprotein</fullName>
    </submittedName>
</protein>